<gene>
    <name evidence="2" type="ORF">HXX76_006193</name>
</gene>
<accession>A0A835TD71</accession>
<comment type="caution">
    <text evidence="2">The sequence shown here is derived from an EMBL/GenBank/DDBJ whole genome shotgun (WGS) entry which is preliminary data.</text>
</comment>
<keyword evidence="1" id="KW-0732">Signal</keyword>
<name>A0A835TD71_CHLIN</name>
<sequence length="257" mass="28100">MARVKQALLALAIFALVATTASGFDVMSAYYNAQCEKYQALNMTSPEGKAACRADTANRCYVVPNTGRTCTSSWGAQLLLDNMVCPGTPAYRDQQCYVKFKDECIQDPNCGWGDVAYFGGGAARDRFTPVAEANAGGPINWIMCRSKEYSCSAVNNLMFPTGGTYIDPADYNATRSCIAAGCYLSWIDGFKTRARGANNTDNYYQCSVFPNYYYSLMYPSRFDRPLTDAYNTCGVGTGYDRARCEGAKVPSFPPTAT</sequence>
<evidence type="ECO:0000256" key="1">
    <source>
        <dbReference type="SAM" id="SignalP"/>
    </source>
</evidence>
<evidence type="ECO:0000313" key="3">
    <source>
        <dbReference type="Proteomes" id="UP000650467"/>
    </source>
</evidence>
<organism evidence="2 3">
    <name type="scientific">Chlamydomonas incerta</name>
    <dbReference type="NCBI Taxonomy" id="51695"/>
    <lineage>
        <taxon>Eukaryota</taxon>
        <taxon>Viridiplantae</taxon>
        <taxon>Chlorophyta</taxon>
        <taxon>core chlorophytes</taxon>
        <taxon>Chlorophyceae</taxon>
        <taxon>CS clade</taxon>
        <taxon>Chlamydomonadales</taxon>
        <taxon>Chlamydomonadaceae</taxon>
        <taxon>Chlamydomonas</taxon>
    </lineage>
</organism>
<dbReference type="EMBL" id="JAEHOC010000012">
    <property type="protein sequence ID" value="KAG2436665.1"/>
    <property type="molecule type" value="Genomic_DNA"/>
</dbReference>
<feature type="signal peptide" evidence="1">
    <location>
        <begin position="1"/>
        <end position="23"/>
    </location>
</feature>
<protein>
    <submittedName>
        <fullName evidence="2">Uncharacterized protein</fullName>
    </submittedName>
</protein>
<dbReference type="AlphaFoldDB" id="A0A835TD71"/>
<dbReference type="OrthoDB" id="526811at2759"/>
<proteinExistence type="predicted"/>
<evidence type="ECO:0000313" key="2">
    <source>
        <dbReference type="EMBL" id="KAG2436665.1"/>
    </source>
</evidence>
<feature type="chain" id="PRO_5032766137" evidence="1">
    <location>
        <begin position="24"/>
        <end position="257"/>
    </location>
</feature>
<keyword evidence="3" id="KW-1185">Reference proteome</keyword>
<dbReference type="Proteomes" id="UP000650467">
    <property type="component" value="Unassembled WGS sequence"/>
</dbReference>
<reference evidence="2" key="1">
    <citation type="journal article" date="2020" name="bioRxiv">
        <title>Comparative genomics of Chlamydomonas.</title>
        <authorList>
            <person name="Craig R.J."/>
            <person name="Hasan A.R."/>
            <person name="Ness R.W."/>
            <person name="Keightley P.D."/>
        </authorList>
    </citation>
    <scope>NUCLEOTIDE SEQUENCE</scope>
    <source>
        <strain evidence="2">SAG 7.73</strain>
    </source>
</reference>